<feature type="transmembrane region" description="Helical" evidence="1">
    <location>
        <begin position="129"/>
        <end position="150"/>
    </location>
</feature>
<protein>
    <recommendedName>
        <fullName evidence="3">DUF1440 domain-containing protein</fullName>
    </recommendedName>
</protein>
<organism evidence="2">
    <name type="scientific">uncultured Rubrobacteraceae bacterium</name>
    <dbReference type="NCBI Taxonomy" id="349277"/>
    <lineage>
        <taxon>Bacteria</taxon>
        <taxon>Bacillati</taxon>
        <taxon>Actinomycetota</taxon>
        <taxon>Rubrobacteria</taxon>
        <taxon>Rubrobacterales</taxon>
        <taxon>Rubrobacteraceae</taxon>
        <taxon>environmental samples</taxon>
    </lineage>
</organism>
<dbReference type="AlphaFoldDB" id="A0A6J4R247"/>
<proteinExistence type="predicted"/>
<keyword evidence="1" id="KW-0812">Transmembrane</keyword>
<keyword evidence="1" id="KW-0472">Membrane</keyword>
<reference evidence="2" key="1">
    <citation type="submission" date="2020-02" db="EMBL/GenBank/DDBJ databases">
        <authorList>
            <person name="Meier V. D."/>
        </authorList>
    </citation>
    <scope>NUCLEOTIDE SEQUENCE</scope>
    <source>
        <strain evidence="2">AVDCRST_MAG01</strain>
    </source>
</reference>
<feature type="transmembrane region" description="Helical" evidence="1">
    <location>
        <begin position="94"/>
        <end position="117"/>
    </location>
</feature>
<evidence type="ECO:0000256" key="1">
    <source>
        <dbReference type="SAM" id="Phobius"/>
    </source>
</evidence>
<name>A0A6J4R247_9ACTN</name>
<evidence type="ECO:0008006" key="3">
    <source>
        <dbReference type="Google" id="ProtNLM"/>
    </source>
</evidence>
<gene>
    <name evidence="2" type="ORF">AVDCRST_MAG01-01-4844</name>
</gene>
<feature type="transmembrane region" description="Helical" evidence="1">
    <location>
        <begin position="62"/>
        <end position="82"/>
    </location>
</feature>
<keyword evidence="1" id="KW-1133">Transmembrane helix</keyword>
<accession>A0A6J4R247</accession>
<dbReference type="EMBL" id="CADCUW010000629">
    <property type="protein sequence ID" value="CAA9453295.1"/>
    <property type="molecule type" value="Genomic_DNA"/>
</dbReference>
<evidence type="ECO:0000313" key="2">
    <source>
        <dbReference type="EMBL" id="CAA9453295.1"/>
    </source>
</evidence>
<sequence length="157" mass="16625">MNLKERALAGVFGGITATLALSGLREAWARFGLVFETAPMQVVNRVEELGLVGDLSSGGRRLLTVVAHFAYGMGAGTAFGFLRRERGGPVEEAAVGAALGLLVWGAGWASWLPLLGVHRAPWTERTPKVLLPMLDHAVFGATWGLANWAVGGSERSD</sequence>